<dbReference type="EMBL" id="FQZY01000128">
    <property type="protein sequence ID" value="SHK99434.1"/>
    <property type="molecule type" value="Genomic_DNA"/>
</dbReference>
<protein>
    <submittedName>
        <fullName evidence="1">Uncharacterized protein</fullName>
    </submittedName>
</protein>
<dbReference type="RefSeq" id="WP_073113338.1">
    <property type="nucleotide sequence ID" value="NZ_FQZY01000128.1"/>
</dbReference>
<proteinExistence type="predicted"/>
<reference evidence="1 2" key="1">
    <citation type="submission" date="2016-11" db="EMBL/GenBank/DDBJ databases">
        <authorList>
            <person name="Jaros S."/>
            <person name="Januszkiewicz K."/>
            <person name="Wedrychowicz H."/>
        </authorList>
    </citation>
    <scope>NUCLEOTIDE SEQUENCE [LARGE SCALE GENOMIC DNA]</scope>
    <source>
        <strain evidence="1 2">DSM 15480</strain>
    </source>
</reference>
<gene>
    <name evidence="1" type="ORF">SAMN02745243_04136</name>
</gene>
<name>A0A1M6X0I7_9FIRM</name>
<dbReference type="AlphaFoldDB" id="A0A1M6X0I7"/>
<organism evidence="1 2">
    <name type="scientific">Hespellia stercorisuis DSM 15480</name>
    <dbReference type="NCBI Taxonomy" id="1121950"/>
    <lineage>
        <taxon>Bacteria</taxon>
        <taxon>Bacillati</taxon>
        <taxon>Bacillota</taxon>
        <taxon>Clostridia</taxon>
        <taxon>Lachnospirales</taxon>
        <taxon>Lachnospiraceae</taxon>
        <taxon>Hespellia</taxon>
    </lineage>
</organism>
<evidence type="ECO:0000313" key="2">
    <source>
        <dbReference type="Proteomes" id="UP000184301"/>
    </source>
</evidence>
<evidence type="ECO:0000313" key="1">
    <source>
        <dbReference type="EMBL" id="SHK99434.1"/>
    </source>
</evidence>
<sequence length="78" mass="9442">MADIKLNRIADCIEHVELIDNYRMTKKDFDSLDELSDCYLMISYNLFYMNQFGIISNFEYIVRLRQLVAWYRSTEKTL</sequence>
<dbReference type="Proteomes" id="UP000184301">
    <property type="component" value="Unassembled WGS sequence"/>
</dbReference>
<accession>A0A1M6X0I7</accession>
<keyword evidence="2" id="KW-1185">Reference proteome</keyword>